<feature type="active site" description="Nucleophile" evidence="8">
    <location>
        <position position="30"/>
    </location>
</feature>
<dbReference type="PRINTS" id="PR00421">
    <property type="entry name" value="THIOREDOXIN"/>
</dbReference>
<evidence type="ECO:0000256" key="3">
    <source>
        <dbReference type="ARBA" id="ARBA00022982"/>
    </source>
</evidence>
<dbReference type="FunFam" id="3.40.30.10:FF:000001">
    <property type="entry name" value="Thioredoxin"/>
    <property type="match status" value="1"/>
</dbReference>
<feature type="domain" description="Thioredoxin" evidence="10">
    <location>
        <begin position="1"/>
        <end position="106"/>
    </location>
</feature>
<dbReference type="InterPro" id="IPR036249">
    <property type="entry name" value="Thioredoxin-like_sf"/>
</dbReference>
<sequence length="106" mass="12110">MVKELTDNDFHQEVDKSNIPYLVDFWAIWCAPCSIVSPALEEISKEYDGKIQVGKVNVDNEIKTANEFGIQNIPTLVIFQNGKEIERIIGAVPKDHILHKIQKYVK</sequence>
<dbReference type="InterPro" id="IPR013766">
    <property type="entry name" value="Thioredoxin_domain"/>
</dbReference>
<evidence type="ECO:0000256" key="8">
    <source>
        <dbReference type="PIRSR" id="PIRSR000077-1"/>
    </source>
</evidence>
<dbReference type="Pfam" id="PF00085">
    <property type="entry name" value="Thioredoxin"/>
    <property type="match status" value="1"/>
</dbReference>
<protein>
    <recommendedName>
        <fullName evidence="6 7">Thioredoxin</fullName>
    </recommendedName>
</protein>
<comment type="similarity">
    <text evidence="1 7">Belongs to the thioredoxin family.</text>
</comment>
<dbReference type="GO" id="GO:0005737">
    <property type="term" value="C:cytoplasm"/>
    <property type="evidence" value="ECO:0007669"/>
    <property type="project" value="TreeGrafter"/>
</dbReference>
<dbReference type="PANTHER" id="PTHR45663:SF11">
    <property type="entry name" value="GEO12009P1"/>
    <property type="match status" value="1"/>
</dbReference>
<evidence type="ECO:0000256" key="9">
    <source>
        <dbReference type="PIRSR" id="PIRSR000077-4"/>
    </source>
</evidence>
<feature type="site" description="Contributes to redox potential value" evidence="8">
    <location>
        <position position="31"/>
    </location>
</feature>
<evidence type="ECO:0000313" key="12">
    <source>
        <dbReference type="Proteomes" id="UP000051096"/>
    </source>
</evidence>
<dbReference type="Gene3D" id="3.40.30.10">
    <property type="entry name" value="Glutaredoxin"/>
    <property type="match status" value="1"/>
</dbReference>
<keyword evidence="4 9" id="KW-1015">Disulfide bond</keyword>
<dbReference type="PROSITE" id="PS51352">
    <property type="entry name" value="THIOREDOXIN_2"/>
    <property type="match status" value="1"/>
</dbReference>
<keyword evidence="5 9" id="KW-0676">Redox-active center</keyword>
<evidence type="ECO:0000313" key="11">
    <source>
        <dbReference type="EMBL" id="KPK72083.1"/>
    </source>
</evidence>
<gene>
    <name evidence="11" type="ORF">AMJ87_05735</name>
</gene>
<organism evidence="11 12">
    <name type="scientific">candidate division WOR_3 bacterium SM23_60</name>
    <dbReference type="NCBI Taxonomy" id="1703780"/>
    <lineage>
        <taxon>Bacteria</taxon>
        <taxon>Bacteria division WOR-3</taxon>
    </lineage>
</organism>
<evidence type="ECO:0000256" key="1">
    <source>
        <dbReference type="ARBA" id="ARBA00008987"/>
    </source>
</evidence>
<dbReference type="SUPFAM" id="SSF52833">
    <property type="entry name" value="Thioredoxin-like"/>
    <property type="match status" value="1"/>
</dbReference>
<feature type="disulfide bond" description="Redox-active" evidence="9">
    <location>
        <begin position="30"/>
        <end position="33"/>
    </location>
</feature>
<dbReference type="EMBL" id="LJUO01000042">
    <property type="protein sequence ID" value="KPK72083.1"/>
    <property type="molecule type" value="Genomic_DNA"/>
</dbReference>
<dbReference type="PANTHER" id="PTHR45663">
    <property type="entry name" value="GEO12009P1"/>
    <property type="match status" value="1"/>
</dbReference>
<evidence type="ECO:0000256" key="5">
    <source>
        <dbReference type="ARBA" id="ARBA00023284"/>
    </source>
</evidence>
<dbReference type="CDD" id="cd02947">
    <property type="entry name" value="TRX_family"/>
    <property type="match status" value="1"/>
</dbReference>
<accession>A0A0S8GGE6</accession>
<proteinExistence type="inferred from homology"/>
<reference evidence="11 12" key="1">
    <citation type="journal article" date="2015" name="Microbiome">
        <title>Genomic resolution of linkages in carbon, nitrogen, and sulfur cycling among widespread estuary sediment bacteria.</title>
        <authorList>
            <person name="Baker B.J."/>
            <person name="Lazar C.S."/>
            <person name="Teske A.P."/>
            <person name="Dick G.J."/>
        </authorList>
    </citation>
    <scope>NUCLEOTIDE SEQUENCE [LARGE SCALE GENOMIC DNA]</scope>
    <source>
        <strain evidence="11">SM23_60</strain>
    </source>
</reference>
<dbReference type="GO" id="GO:0015035">
    <property type="term" value="F:protein-disulfide reductase activity"/>
    <property type="evidence" value="ECO:0007669"/>
    <property type="project" value="UniProtKB-UniRule"/>
</dbReference>
<dbReference type="NCBIfam" id="TIGR01068">
    <property type="entry name" value="thioredoxin"/>
    <property type="match status" value="1"/>
</dbReference>
<name>A0A0S8GGE6_UNCW3</name>
<evidence type="ECO:0000256" key="2">
    <source>
        <dbReference type="ARBA" id="ARBA00022448"/>
    </source>
</evidence>
<feature type="site" description="Deprotonates C-terminal active site Cys" evidence="8">
    <location>
        <position position="24"/>
    </location>
</feature>
<dbReference type="Proteomes" id="UP000051096">
    <property type="component" value="Unassembled WGS sequence"/>
</dbReference>
<evidence type="ECO:0000259" key="10">
    <source>
        <dbReference type="PROSITE" id="PS51352"/>
    </source>
</evidence>
<dbReference type="PROSITE" id="PS00194">
    <property type="entry name" value="THIOREDOXIN_1"/>
    <property type="match status" value="1"/>
</dbReference>
<keyword evidence="3" id="KW-0249">Electron transport</keyword>
<feature type="active site" description="Nucleophile" evidence="8">
    <location>
        <position position="33"/>
    </location>
</feature>
<comment type="caution">
    <text evidence="11">The sequence shown here is derived from an EMBL/GenBank/DDBJ whole genome shotgun (WGS) entry which is preliminary data.</text>
</comment>
<evidence type="ECO:0000256" key="4">
    <source>
        <dbReference type="ARBA" id="ARBA00023157"/>
    </source>
</evidence>
<evidence type="ECO:0000256" key="7">
    <source>
        <dbReference type="PIRNR" id="PIRNR000077"/>
    </source>
</evidence>
<keyword evidence="2" id="KW-0813">Transport</keyword>
<dbReference type="InterPro" id="IPR005746">
    <property type="entry name" value="Thioredoxin"/>
</dbReference>
<dbReference type="InterPro" id="IPR017937">
    <property type="entry name" value="Thioredoxin_CS"/>
</dbReference>
<feature type="site" description="Contributes to redox potential value" evidence="8">
    <location>
        <position position="32"/>
    </location>
</feature>
<dbReference type="AlphaFoldDB" id="A0A0S8GGE6"/>
<dbReference type="PIRSF" id="PIRSF000077">
    <property type="entry name" value="Thioredoxin"/>
    <property type="match status" value="1"/>
</dbReference>
<evidence type="ECO:0000256" key="6">
    <source>
        <dbReference type="NCBIfam" id="TIGR01068"/>
    </source>
</evidence>